<feature type="transmembrane region" description="Helical" evidence="7">
    <location>
        <begin position="106"/>
        <end position="124"/>
    </location>
</feature>
<protein>
    <recommendedName>
        <fullName evidence="8">PAS domain-containing protein</fullName>
    </recommendedName>
</protein>
<feature type="domain" description="PAS" evidence="8">
    <location>
        <begin position="396"/>
        <end position="462"/>
    </location>
</feature>
<evidence type="ECO:0000256" key="3">
    <source>
        <dbReference type="ARBA" id="ARBA00022679"/>
    </source>
</evidence>
<dbReference type="Pfam" id="PF13426">
    <property type="entry name" value="PAS_9"/>
    <property type="match status" value="1"/>
</dbReference>
<dbReference type="Proteomes" id="UP000075714">
    <property type="component" value="Unassembled WGS sequence"/>
</dbReference>
<reference evidence="10" key="1">
    <citation type="journal article" date="2016" name="Nat. Commun.">
        <title>The Gonium pectorale genome demonstrates co-option of cell cycle regulation during the evolution of multicellularity.</title>
        <authorList>
            <person name="Hanschen E.R."/>
            <person name="Marriage T.N."/>
            <person name="Ferris P.J."/>
            <person name="Hamaji T."/>
            <person name="Toyoda A."/>
            <person name="Fujiyama A."/>
            <person name="Neme R."/>
            <person name="Noguchi H."/>
            <person name="Minakuchi Y."/>
            <person name="Suzuki M."/>
            <person name="Kawai-Toyooka H."/>
            <person name="Smith D.R."/>
            <person name="Sparks H."/>
            <person name="Anderson J."/>
            <person name="Bakaric R."/>
            <person name="Luria V."/>
            <person name="Karger A."/>
            <person name="Kirschner M.W."/>
            <person name="Durand P.M."/>
            <person name="Michod R.E."/>
            <person name="Nozaki H."/>
            <person name="Olson B.J."/>
        </authorList>
    </citation>
    <scope>NUCLEOTIDE SEQUENCE [LARGE SCALE GENOMIC DNA]</scope>
    <source>
        <strain evidence="10">NIES-2863</strain>
    </source>
</reference>
<dbReference type="PANTHER" id="PTHR31600:SF2">
    <property type="entry name" value="GAMETE ENRICHED GENE 10 PROTEIN-RELATED"/>
    <property type="match status" value="1"/>
</dbReference>
<dbReference type="SMART" id="SM00091">
    <property type="entry name" value="PAS"/>
    <property type="match status" value="1"/>
</dbReference>
<feature type="transmembrane region" description="Helical" evidence="7">
    <location>
        <begin position="130"/>
        <end position="148"/>
    </location>
</feature>
<evidence type="ECO:0000259" key="8">
    <source>
        <dbReference type="SMART" id="SM00091"/>
    </source>
</evidence>
<proteinExistence type="predicted"/>
<keyword evidence="7" id="KW-0812">Transmembrane</keyword>
<dbReference type="GO" id="GO:0016301">
    <property type="term" value="F:kinase activity"/>
    <property type="evidence" value="ECO:0007669"/>
    <property type="project" value="UniProtKB-KW"/>
</dbReference>
<accession>A0A150H1C9</accession>
<keyword evidence="4" id="KW-0547">Nucleotide-binding</keyword>
<organism evidence="9 10">
    <name type="scientific">Gonium pectorale</name>
    <name type="common">Green alga</name>
    <dbReference type="NCBI Taxonomy" id="33097"/>
    <lineage>
        <taxon>Eukaryota</taxon>
        <taxon>Viridiplantae</taxon>
        <taxon>Chlorophyta</taxon>
        <taxon>core chlorophytes</taxon>
        <taxon>Chlorophyceae</taxon>
        <taxon>CS clade</taxon>
        <taxon>Chlamydomonadales</taxon>
        <taxon>Volvocaceae</taxon>
        <taxon>Gonium</taxon>
    </lineage>
</organism>
<keyword evidence="2" id="KW-0716">Sensory transduction</keyword>
<dbReference type="InterPro" id="IPR000014">
    <property type="entry name" value="PAS"/>
</dbReference>
<keyword evidence="3" id="KW-0808">Transferase</keyword>
<evidence type="ECO:0000313" key="9">
    <source>
        <dbReference type="EMBL" id="KXZ55668.1"/>
    </source>
</evidence>
<keyword evidence="1" id="KW-0157">Chromophore</keyword>
<dbReference type="SUPFAM" id="SSF55785">
    <property type="entry name" value="PYP-like sensor domain (PAS domain)"/>
    <property type="match status" value="1"/>
</dbReference>
<keyword evidence="6" id="KW-0067">ATP-binding</keyword>
<keyword evidence="7" id="KW-1133">Transmembrane helix</keyword>
<dbReference type="PANTHER" id="PTHR31600">
    <property type="entry name" value="TINY MACROCYSTS PROTEIN B-RELATED"/>
    <property type="match status" value="1"/>
</dbReference>
<keyword evidence="5" id="KW-0418">Kinase</keyword>
<dbReference type="InterPro" id="IPR035965">
    <property type="entry name" value="PAS-like_dom_sf"/>
</dbReference>
<name>A0A150H1C9_GONPE</name>
<evidence type="ECO:0000256" key="4">
    <source>
        <dbReference type="ARBA" id="ARBA00022741"/>
    </source>
</evidence>
<evidence type="ECO:0000256" key="7">
    <source>
        <dbReference type="SAM" id="Phobius"/>
    </source>
</evidence>
<evidence type="ECO:0000256" key="2">
    <source>
        <dbReference type="ARBA" id="ARBA00022606"/>
    </source>
</evidence>
<comment type="caution">
    <text evidence="9">The sequence shown here is derived from an EMBL/GenBank/DDBJ whole genome shotgun (WGS) entry which is preliminary data.</text>
</comment>
<keyword evidence="1" id="KW-0675">Receptor</keyword>
<dbReference type="OrthoDB" id="545912at2759"/>
<dbReference type="CDD" id="cd00130">
    <property type="entry name" value="PAS"/>
    <property type="match status" value="1"/>
</dbReference>
<feature type="transmembrane region" description="Helical" evidence="7">
    <location>
        <begin position="62"/>
        <end position="85"/>
    </location>
</feature>
<dbReference type="GO" id="GO:0005524">
    <property type="term" value="F:ATP binding"/>
    <property type="evidence" value="ECO:0007669"/>
    <property type="project" value="UniProtKB-KW"/>
</dbReference>
<sequence length="562" mass="62075">MWVWQVVSFIQLNAFLSARVLDIATLTLLLVTLDCNYFNVPAAVRFHNQEFSDVRCWSTPHILHVAVSGVSIVMFVVMATCQVVSEMELNPLTRNYMAIAHTRVEGLGFAIKVVVTIASVTIAYSTKWLSLVNLFFFALLFYLSVKWVPYIYSALNYVRCASYTTVLYCSLLLVVLAFGPPPSKEEHLEFRKQVTWAMWAGMAPAAVAGALACHFRLRHFNTHVLSRFRDADPSASSKSIYRFSDAREVEIAARCCRRWVDEDTLEPEAVALSEAIIKAGMLQLPQDPQMIVLYSSFLIDVQGSYQSGYTQLQTAKKQSPGLLERFAIFSREQEHTQKASGANNGGGDSAVDLVSYVEWSASKWYSEADRLDEEAEHAKEALQLGGMETLLPQGVSAERGLAEMEGVAFICINAQSIIQVASPEAHSMLGYSKNELKGKDVGIIMPAPFGDRHSAYVRNYIQTGNAAVLDRTTEMVVITKTRQVVPVKLRVSKVSGLNEDSVFLGVLEAVAPSPDEARAWVLGNGAIVAADDRFCDWLGYEGSELAGTPLEPLLVEPDAVNE</sequence>
<keyword evidence="1" id="KW-0600">Photoreceptor protein</keyword>
<dbReference type="EMBL" id="LSYV01000003">
    <property type="protein sequence ID" value="KXZ55668.1"/>
    <property type="molecule type" value="Genomic_DNA"/>
</dbReference>
<dbReference type="InterPro" id="IPR052994">
    <property type="entry name" value="Tiny_macrocysts_regulators"/>
</dbReference>
<dbReference type="AlphaFoldDB" id="A0A150H1C9"/>
<feature type="transmembrane region" description="Helical" evidence="7">
    <location>
        <begin position="160"/>
        <end position="178"/>
    </location>
</feature>
<evidence type="ECO:0000313" key="10">
    <source>
        <dbReference type="Proteomes" id="UP000075714"/>
    </source>
</evidence>
<feature type="transmembrane region" description="Helical" evidence="7">
    <location>
        <begin position="12"/>
        <end position="33"/>
    </location>
</feature>
<dbReference type="Gene3D" id="3.30.450.20">
    <property type="entry name" value="PAS domain"/>
    <property type="match status" value="1"/>
</dbReference>
<keyword evidence="10" id="KW-1185">Reference proteome</keyword>
<dbReference type="FunFam" id="3.30.450.20:FF:000060">
    <property type="entry name" value="Sensor protein FixL"/>
    <property type="match status" value="1"/>
</dbReference>
<evidence type="ECO:0000256" key="5">
    <source>
        <dbReference type="ARBA" id="ARBA00022777"/>
    </source>
</evidence>
<keyword evidence="7" id="KW-0472">Membrane</keyword>
<evidence type="ECO:0000256" key="6">
    <source>
        <dbReference type="ARBA" id="ARBA00022840"/>
    </source>
</evidence>
<feature type="transmembrane region" description="Helical" evidence="7">
    <location>
        <begin position="198"/>
        <end position="217"/>
    </location>
</feature>
<evidence type="ECO:0000256" key="1">
    <source>
        <dbReference type="ARBA" id="ARBA00022543"/>
    </source>
</evidence>
<dbReference type="NCBIfam" id="TIGR00229">
    <property type="entry name" value="sensory_box"/>
    <property type="match status" value="1"/>
</dbReference>
<dbReference type="GO" id="GO:0009881">
    <property type="term" value="F:photoreceptor activity"/>
    <property type="evidence" value="ECO:0007669"/>
    <property type="project" value="UniProtKB-KW"/>
</dbReference>
<gene>
    <name evidence="9" type="ORF">GPECTOR_2g1218</name>
</gene>